<organism evidence="3 4">
    <name type="scientific">Colletotrichum incanum</name>
    <name type="common">Soybean anthracnose fungus</name>
    <dbReference type="NCBI Taxonomy" id="1573173"/>
    <lineage>
        <taxon>Eukaryota</taxon>
        <taxon>Fungi</taxon>
        <taxon>Dikarya</taxon>
        <taxon>Ascomycota</taxon>
        <taxon>Pezizomycotina</taxon>
        <taxon>Sordariomycetes</taxon>
        <taxon>Hypocreomycetidae</taxon>
        <taxon>Glomerellales</taxon>
        <taxon>Glomerellaceae</taxon>
        <taxon>Colletotrichum</taxon>
        <taxon>Colletotrichum spaethianum species complex</taxon>
    </lineage>
</organism>
<evidence type="ECO:0000256" key="1">
    <source>
        <dbReference type="SAM" id="MobiDB-lite"/>
    </source>
</evidence>
<dbReference type="InterPro" id="IPR001667">
    <property type="entry name" value="DDH_dom"/>
</dbReference>
<dbReference type="Proteomes" id="UP000076584">
    <property type="component" value="Unassembled WGS sequence"/>
</dbReference>
<dbReference type="PANTHER" id="PTHR30255">
    <property type="entry name" value="SINGLE-STRANDED-DNA-SPECIFIC EXONUCLEASE RECJ"/>
    <property type="match status" value="1"/>
</dbReference>
<reference evidence="3 4" key="1">
    <citation type="submission" date="2015-06" db="EMBL/GenBank/DDBJ databases">
        <title>Survival trade-offs in plant roots during colonization by closely related pathogenic and mutualistic fungi.</title>
        <authorList>
            <person name="Hacquard S."/>
            <person name="Kracher B."/>
            <person name="Hiruma K."/>
            <person name="Weinman A."/>
            <person name="Muench P."/>
            <person name="Garrido Oter R."/>
            <person name="Ver Loren van Themaat E."/>
            <person name="Dallerey J.-F."/>
            <person name="Damm U."/>
            <person name="Henrissat B."/>
            <person name="Lespinet O."/>
            <person name="Thon M."/>
            <person name="Kemen E."/>
            <person name="McHardy A.C."/>
            <person name="Schulze-Lefert P."/>
            <person name="O'Connell R.J."/>
        </authorList>
    </citation>
    <scope>NUCLEOTIDE SEQUENCE [LARGE SCALE GENOMIC DNA]</scope>
    <source>
        <strain evidence="3 4">MAFF 238704</strain>
    </source>
</reference>
<keyword evidence="4" id="KW-1185">Reference proteome</keyword>
<gene>
    <name evidence="3" type="ORF">CI238_12015</name>
</gene>
<dbReference type="EMBL" id="LFIW01002349">
    <property type="protein sequence ID" value="KZL73481.1"/>
    <property type="molecule type" value="Genomic_DNA"/>
</dbReference>
<accession>A0A166UJQ5</accession>
<dbReference type="STRING" id="1573173.A0A166UJQ5"/>
<evidence type="ECO:0000313" key="4">
    <source>
        <dbReference type="Proteomes" id="UP000076584"/>
    </source>
</evidence>
<dbReference type="OrthoDB" id="284473at2759"/>
<dbReference type="Pfam" id="PF01368">
    <property type="entry name" value="DHH"/>
    <property type="match status" value="1"/>
</dbReference>
<comment type="caution">
    <text evidence="3">The sequence shown here is derived from an EMBL/GenBank/DDBJ whole genome shotgun (WGS) entry which is preliminary data.</text>
</comment>
<dbReference type="InterPro" id="IPR038763">
    <property type="entry name" value="DHH_sf"/>
</dbReference>
<dbReference type="AlphaFoldDB" id="A0A166UJQ5"/>
<evidence type="ECO:0000259" key="2">
    <source>
        <dbReference type="Pfam" id="PF01368"/>
    </source>
</evidence>
<feature type="domain" description="DDH" evidence="2">
    <location>
        <begin position="67"/>
        <end position="188"/>
    </location>
</feature>
<protein>
    <submittedName>
        <fullName evidence="3">Dhh family protein</fullName>
    </submittedName>
</protein>
<dbReference type="SUPFAM" id="SSF64182">
    <property type="entry name" value="DHH phosphoesterases"/>
    <property type="match status" value="1"/>
</dbReference>
<sequence>MKRTAAAVNLANGKQIIKKPKPAVPEYHLTPSVKDGHGRIVWPAPHDKMEAARAFIRECVSAGKPTLIVPDKDADGLTSGAILERTLVLLGLDPSLITAYLPPKGNNIHDELCRSEMASHGPAYIFILDQGSRPSPPLIDGPHRGIVIDHHHALEHDHPKDAVHVTACASPPVATSSLLTYLICRELHDGVERACDWLCVMGTHGDLGNTLKWEPPFPDMKATFKTYTKKALNDAVSLINAPRRTASYDVPSAWEALRASKSPKDLLTNKSLLAARAEVNAEVERCTHTPPKFSADGRVAVFRINSQAQVHPVIATRWAGHLSSSKLEVVLVANEGYLPGLVNFSCRVPRCARARDPPVNIIEVLQDVAARAKDPTLRERLGSSFARGHKEASGGIVPKAEFGELMAVLEIGKKVERESPKKAQKPAQANTLMNYFGKEQIP</sequence>
<feature type="region of interest" description="Disordered" evidence="1">
    <location>
        <begin position="417"/>
        <end position="442"/>
    </location>
</feature>
<dbReference type="Gene3D" id="3.90.1640.30">
    <property type="match status" value="1"/>
</dbReference>
<evidence type="ECO:0000313" key="3">
    <source>
        <dbReference type="EMBL" id="KZL73481.1"/>
    </source>
</evidence>
<dbReference type="InterPro" id="IPR051673">
    <property type="entry name" value="SSDNA_exonuclease_RecJ"/>
</dbReference>
<dbReference type="PANTHER" id="PTHR30255:SF2">
    <property type="entry name" value="SINGLE-STRANDED-DNA-SPECIFIC EXONUCLEASE RECJ"/>
    <property type="match status" value="1"/>
</dbReference>
<proteinExistence type="predicted"/>
<name>A0A166UJQ5_COLIC</name>